<dbReference type="InterPro" id="IPR029058">
    <property type="entry name" value="AB_hydrolase_fold"/>
</dbReference>
<dbReference type="PANTHER" id="PTHR10272:SF0">
    <property type="entry name" value="PLATELET-ACTIVATING FACTOR ACETYLHYDROLASE"/>
    <property type="match status" value="1"/>
</dbReference>
<keyword evidence="1" id="KW-0378">Hydrolase</keyword>
<organism evidence="4 5">
    <name type="scientific">Actinomadura litoris</name>
    <dbReference type="NCBI Taxonomy" id="2678616"/>
    <lineage>
        <taxon>Bacteria</taxon>
        <taxon>Bacillati</taxon>
        <taxon>Actinomycetota</taxon>
        <taxon>Actinomycetes</taxon>
        <taxon>Streptosporangiales</taxon>
        <taxon>Thermomonosporaceae</taxon>
        <taxon>Actinomadura</taxon>
    </lineage>
</organism>
<evidence type="ECO:0000256" key="2">
    <source>
        <dbReference type="ARBA" id="ARBA00022963"/>
    </source>
</evidence>
<name>A0A7K1KUX8_9ACTN</name>
<sequence>MISQSPVPSGPKRRSVLVAAGAAGLLLAIAEPAAATVRGERVRLCLPGPSGPRRIGTTSLHLVDRSRQDPWTAPAPRELMISLWYPTLSGDAHRRAPWLTPAGASLYLEQAGEDLQTPLDGVVLPMAHAGLGAPVNARGRGNPVVLFSPGHGSMRAMGTALVEDLASRGYVVAAIDHTYDSQFVEFPGGRLELKRNPTGSPEEEIARAAKVRLEDTRFVLGRLAALNAGRNPDAEGRELPNGLQGSMDLSRIGMFGHSLGGATAADIMAEDSRVLAGADLDGTIPGSVADTGLDRPFLLMSNATHGRDNDPSWENFWSHLRGWRRELRLRDSGHQTYTDLSPLGQQLMRALPLPPPVAARLTEWIGTIDAGRAVAAERAYLGAFFDLHLRHRDDHLLSGPSPRYPEIQFVP</sequence>
<dbReference type="Proteomes" id="UP000432015">
    <property type="component" value="Unassembled WGS sequence"/>
</dbReference>
<dbReference type="Gene3D" id="3.40.50.1820">
    <property type="entry name" value="alpha/beta hydrolase"/>
    <property type="match status" value="1"/>
</dbReference>
<dbReference type="InterPro" id="IPR006311">
    <property type="entry name" value="TAT_signal"/>
</dbReference>
<dbReference type="AlphaFoldDB" id="A0A7K1KUX8"/>
<dbReference type="GO" id="GO:0003847">
    <property type="term" value="F:1-alkyl-2-acetylglycerophosphocholine esterase activity"/>
    <property type="evidence" value="ECO:0007669"/>
    <property type="project" value="TreeGrafter"/>
</dbReference>
<gene>
    <name evidence="4" type="ORF">GNZ18_05130</name>
</gene>
<dbReference type="PANTHER" id="PTHR10272">
    <property type="entry name" value="PLATELET-ACTIVATING FACTOR ACETYLHYDROLASE"/>
    <property type="match status" value="1"/>
</dbReference>
<evidence type="ECO:0008006" key="6">
    <source>
        <dbReference type="Google" id="ProtNLM"/>
    </source>
</evidence>
<accession>A0A7K1KUX8</accession>
<protein>
    <recommendedName>
        <fullName evidence="6">Lipase</fullName>
    </recommendedName>
</protein>
<proteinExistence type="predicted"/>
<evidence type="ECO:0000313" key="5">
    <source>
        <dbReference type="Proteomes" id="UP000432015"/>
    </source>
</evidence>
<evidence type="ECO:0000256" key="3">
    <source>
        <dbReference type="ARBA" id="ARBA00023098"/>
    </source>
</evidence>
<dbReference type="EMBL" id="WOFH01000002">
    <property type="protein sequence ID" value="MUN35982.1"/>
    <property type="molecule type" value="Genomic_DNA"/>
</dbReference>
<dbReference type="PROSITE" id="PS51318">
    <property type="entry name" value="TAT"/>
    <property type="match status" value="1"/>
</dbReference>
<keyword evidence="5" id="KW-1185">Reference proteome</keyword>
<dbReference type="SUPFAM" id="SSF53474">
    <property type="entry name" value="alpha/beta-Hydrolases"/>
    <property type="match status" value="1"/>
</dbReference>
<keyword evidence="3" id="KW-0443">Lipid metabolism</keyword>
<evidence type="ECO:0000313" key="4">
    <source>
        <dbReference type="EMBL" id="MUN35982.1"/>
    </source>
</evidence>
<dbReference type="Pfam" id="PF03403">
    <property type="entry name" value="PAF-AH_p_II"/>
    <property type="match status" value="1"/>
</dbReference>
<reference evidence="4 5" key="1">
    <citation type="submission" date="2019-11" db="EMBL/GenBank/DDBJ databases">
        <authorList>
            <person name="Cao P."/>
        </authorList>
    </citation>
    <scope>NUCLEOTIDE SEQUENCE [LARGE SCALE GENOMIC DNA]</scope>
    <source>
        <strain evidence="4 5">NEAU-AAG5</strain>
    </source>
</reference>
<dbReference type="GO" id="GO:0016042">
    <property type="term" value="P:lipid catabolic process"/>
    <property type="evidence" value="ECO:0007669"/>
    <property type="project" value="UniProtKB-KW"/>
</dbReference>
<evidence type="ECO:0000256" key="1">
    <source>
        <dbReference type="ARBA" id="ARBA00022801"/>
    </source>
</evidence>
<comment type="caution">
    <text evidence="4">The sequence shown here is derived from an EMBL/GenBank/DDBJ whole genome shotgun (WGS) entry which is preliminary data.</text>
</comment>
<keyword evidence="2" id="KW-0442">Lipid degradation</keyword>
<dbReference type="RefSeq" id="WP_156214953.1">
    <property type="nucleotide sequence ID" value="NZ_WOFH01000002.1"/>
</dbReference>